<keyword evidence="2" id="KW-0812">Transmembrane</keyword>
<gene>
    <name evidence="3" type="ORF">NMN56_015325</name>
</gene>
<evidence type="ECO:0000313" key="3">
    <source>
        <dbReference type="EMBL" id="MDJ1133310.1"/>
    </source>
</evidence>
<dbReference type="RefSeq" id="WP_274043803.1">
    <property type="nucleotide sequence ID" value="NZ_JANCPR020000013.1"/>
</dbReference>
<evidence type="ECO:0008006" key="5">
    <source>
        <dbReference type="Google" id="ProtNLM"/>
    </source>
</evidence>
<keyword evidence="2" id="KW-0472">Membrane</keyword>
<organism evidence="3 4">
    <name type="scientific">Streptomyces iconiensis</name>
    <dbReference type="NCBI Taxonomy" id="1384038"/>
    <lineage>
        <taxon>Bacteria</taxon>
        <taxon>Bacillati</taxon>
        <taxon>Actinomycetota</taxon>
        <taxon>Actinomycetes</taxon>
        <taxon>Kitasatosporales</taxon>
        <taxon>Streptomycetaceae</taxon>
        <taxon>Streptomyces</taxon>
    </lineage>
</organism>
<feature type="compositionally biased region" description="Low complexity" evidence="1">
    <location>
        <begin position="72"/>
        <end position="83"/>
    </location>
</feature>
<feature type="transmembrane region" description="Helical" evidence="2">
    <location>
        <begin position="12"/>
        <end position="30"/>
    </location>
</feature>
<evidence type="ECO:0000256" key="1">
    <source>
        <dbReference type="SAM" id="MobiDB-lite"/>
    </source>
</evidence>
<keyword evidence="4" id="KW-1185">Reference proteome</keyword>
<accession>A0ABT6ZW56</accession>
<comment type="caution">
    <text evidence="3">The sequence shown here is derived from an EMBL/GenBank/DDBJ whole genome shotgun (WGS) entry which is preliminary data.</text>
</comment>
<keyword evidence="2" id="KW-1133">Transmembrane helix</keyword>
<protein>
    <recommendedName>
        <fullName evidence="5">Secreted protein</fullName>
    </recommendedName>
</protein>
<name>A0ABT6ZW56_9ACTN</name>
<dbReference type="Proteomes" id="UP001214441">
    <property type="component" value="Unassembled WGS sequence"/>
</dbReference>
<sequence>MRRLLRLRLVHAGAWTLATGAAVTLSWFGVHTVLSGTSYDPPRALPLKDQHSGVADPQASSTHRPKPPSPSASPSRKPSTSPTRENGKSQAPREPAPERSRATPGNPAPPAKAPSTGAVKGTTVPGGRAVFDMGGDSATLVSATPDSGWDMKVWNSSTWIRVTFTNGDASSSVFCRWDDSAHPRIETFRG</sequence>
<feature type="region of interest" description="Disordered" evidence="1">
    <location>
        <begin position="43"/>
        <end position="127"/>
    </location>
</feature>
<dbReference type="EMBL" id="JANCPR020000013">
    <property type="protein sequence ID" value="MDJ1133310.1"/>
    <property type="molecule type" value="Genomic_DNA"/>
</dbReference>
<reference evidence="3 4" key="1">
    <citation type="submission" date="2023-05" db="EMBL/GenBank/DDBJ databases">
        <title>Streptantibioticus silvisoli sp. nov., acidotolerant actinomycetes 1 from pine litter.</title>
        <authorList>
            <person name="Swiecimska M."/>
            <person name="Golinska P."/>
            <person name="Sangal V."/>
            <person name="Wachnowicz B."/>
            <person name="Goodfellow M."/>
        </authorList>
    </citation>
    <scope>NUCLEOTIDE SEQUENCE [LARGE SCALE GENOMIC DNA]</scope>
    <source>
        <strain evidence="3 4">DSM 42109</strain>
    </source>
</reference>
<evidence type="ECO:0000256" key="2">
    <source>
        <dbReference type="SAM" id="Phobius"/>
    </source>
</evidence>
<proteinExistence type="predicted"/>
<evidence type="ECO:0000313" key="4">
    <source>
        <dbReference type="Proteomes" id="UP001214441"/>
    </source>
</evidence>